<name>A0A3E2HKZ0_SCYLI</name>
<dbReference type="PANTHER" id="PTHR21324">
    <property type="entry name" value="FASTING-INDUCIBLE INTEGRAL MEMBRANE PROTEIN TM6P1-RELATED"/>
    <property type="match status" value="1"/>
</dbReference>
<proteinExistence type="predicted"/>
<comment type="caution">
    <text evidence="8">The sequence shown here is derived from an EMBL/GenBank/DDBJ whole genome shotgun (WGS) entry which is preliminary data.</text>
</comment>
<feature type="transmembrane region" description="Helical" evidence="6">
    <location>
        <begin position="203"/>
        <end position="221"/>
    </location>
</feature>
<keyword evidence="9" id="KW-1185">Reference proteome</keyword>
<keyword evidence="4 6" id="KW-0472">Membrane</keyword>
<dbReference type="Proteomes" id="UP000258309">
    <property type="component" value="Unassembled WGS sequence"/>
</dbReference>
<evidence type="ECO:0000256" key="3">
    <source>
        <dbReference type="ARBA" id="ARBA00022989"/>
    </source>
</evidence>
<feature type="non-terminal residue" evidence="8">
    <location>
        <position position="293"/>
    </location>
</feature>
<feature type="transmembrane region" description="Helical" evidence="6">
    <location>
        <begin position="7"/>
        <end position="30"/>
    </location>
</feature>
<accession>A0A3E2HKZ0</accession>
<dbReference type="EMBL" id="NCSJ02000026">
    <property type="protein sequence ID" value="RFU34059.1"/>
    <property type="molecule type" value="Genomic_DNA"/>
</dbReference>
<dbReference type="OrthoDB" id="10032492at2759"/>
<evidence type="ECO:0000256" key="6">
    <source>
        <dbReference type="SAM" id="Phobius"/>
    </source>
</evidence>
<feature type="region of interest" description="Disordered" evidence="5">
    <location>
        <begin position="239"/>
        <end position="264"/>
    </location>
</feature>
<evidence type="ECO:0000256" key="4">
    <source>
        <dbReference type="ARBA" id="ARBA00023136"/>
    </source>
</evidence>
<comment type="subcellular location">
    <subcellularLocation>
        <location evidence="1">Endomembrane system</location>
        <topology evidence="1">Multi-pass membrane protein</topology>
    </subcellularLocation>
</comment>
<feature type="transmembrane region" description="Helical" evidence="6">
    <location>
        <begin position="61"/>
        <end position="79"/>
    </location>
</feature>
<evidence type="ECO:0000256" key="2">
    <source>
        <dbReference type="ARBA" id="ARBA00022692"/>
    </source>
</evidence>
<dbReference type="GO" id="GO:0005886">
    <property type="term" value="C:plasma membrane"/>
    <property type="evidence" value="ECO:0007669"/>
    <property type="project" value="TreeGrafter"/>
</dbReference>
<keyword evidence="2 6" id="KW-0812">Transmembrane</keyword>
<dbReference type="STRING" id="5539.A0A3E2HKZ0"/>
<dbReference type="AlphaFoldDB" id="A0A3E2HKZ0"/>
<organism evidence="8 9">
    <name type="scientific">Scytalidium lignicola</name>
    <name type="common">Hyphomycete</name>
    <dbReference type="NCBI Taxonomy" id="5539"/>
    <lineage>
        <taxon>Eukaryota</taxon>
        <taxon>Fungi</taxon>
        <taxon>Dikarya</taxon>
        <taxon>Ascomycota</taxon>
        <taxon>Pezizomycotina</taxon>
        <taxon>Leotiomycetes</taxon>
        <taxon>Leotiomycetes incertae sedis</taxon>
        <taxon>Scytalidium</taxon>
    </lineage>
</organism>
<dbReference type="OMA" id="YRSQHRI"/>
<dbReference type="InterPro" id="IPR019402">
    <property type="entry name" value="CWH43_N"/>
</dbReference>
<feature type="transmembrane region" description="Helical" evidence="6">
    <location>
        <begin position="173"/>
        <end position="191"/>
    </location>
</feature>
<gene>
    <name evidence="8" type="ORF">B7463_g2293</name>
</gene>
<protein>
    <recommendedName>
        <fullName evidence="7">CWH43-like N-terminal domain-containing protein</fullName>
    </recommendedName>
</protein>
<feature type="domain" description="CWH43-like N-terminal" evidence="7">
    <location>
        <begin position="8"/>
        <end position="222"/>
    </location>
</feature>
<keyword evidence="3 6" id="KW-1133">Transmembrane helix</keyword>
<evidence type="ECO:0000313" key="8">
    <source>
        <dbReference type="EMBL" id="RFU34059.1"/>
    </source>
</evidence>
<evidence type="ECO:0000256" key="5">
    <source>
        <dbReference type="SAM" id="MobiDB-lite"/>
    </source>
</evidence>
<evidence type="ECO:0000313" key="9">
    <source>
        <dbReference type="Proteomes" id="UP000258309"/>
    </source>
</evidence>
<sequence length="293" mass="32935">MFYGLLSYWIFPVISSLCWLGTLLGLLIHWNVIGKPHYASMDRSQSIAYISDVGAQDLKPLFIAGSCVTVVCVDIGFFADRWLRHRGRLARNLTPLEKWLSAISMVFGIIGGAGLILLSIFDTLRHPRAHDVFLLLFIVGYIVSAICLCWEYHRLGKHFRQVRILRTSYFMKLFFIVIEVILAIAFVSTNWGHSYNAAAVLEWAVAFIFTFYLASFVVDLWPARRTHDHDFDTLAAKRANSTATTASPRQMEEAGPGSHHAPWRDTLDSQRTLTEPAAAATTTSGGRISGYNF</sequence>
<evidence type="ECO:0000256" key="1">
    <source>
        <dbReference type="ARBA" id="ARBA00004127"/>
    </source>
</evidence>
<evidence type="ECO:0000259" key="7">
    <source>
        <dbReference type="Pfam" id="PF10277"/>
    </source>
</evidence>
<dbReference type="PANTHER" id="PTHR21324:SF2">
    <property type="entry name" value="EG:22E5.9 PROTEIN"/>
    <property type="match status" value="1"/>
</dbReference>
<dbReference type="GO" id="GO:0012505">
    <property type="term" value="C:endomembrane system"/>
    <property type="evidence" value="ECO:0007669"/>
    <property type="project" value="UniProtKB-SubCell"/>
</dbReference>
<feature type="compositionally biased region" description="Polar residues" evidence="5">
    <location>
        <begin position="239"/>
        <end position="248"/>
    </location>
</feature>
<reference evidence="8 9" key="1">
    <citation type="submission" date="2018-05" db="EMBL/GenBank/DDBJ databases">
        <title>Draft genome sequence of Scytalidium lignicola DSM 105466, a ubiquitous saprotrophic fungus.</title>
        <authorList>
            <person name="Buettner E."/>
            <person name="Gebauer A.M."/>
            <person name="Hofrichter M."/>
            <person name="Liers C."/>
            <person name="Kellner H."/>
        </authorList>
    </citation>
    <scope>NUCLEOTIDE SEQUENCE [LARGE SCALE GENOMIC DNA]</scope>
    <source>
        <strain evidence="8 9">DSM 105466</strain>
    </source>
</reference>
<dbReference type="InterPro" id="IPR050911">
    <property type="entry name" value="DRAM/TMEM150_Autophagy_Mod"/>
</dbReference>
<feature type="transmembrane region" description="Helical" evidence="6">
    <location>
        <begin position="99"/>
        <end position="121"/>
    </location>
</feature>
<dbReference type="Pfam" id="PF10277">
    <property type="entry name" value="Frag1"/>
    <property type="match status" value="1"/>
</dbReference>
<feature type="non-terminal residue" evidence="8">
    <location>
        <position position="1"/>
    </location>
</feature>
<feature type="region of interest" description="Disordered" evidence="5">
    <location>
        <begin position="274"/>
        <end position="293"/>
    </location>
</feature>
<feature type="transmembrane region" description="Helical" evidence="6">
    <location>
        <begin position="133"/>
        <end position="152"/>
    </location>
</feature>